<proteinExistence type="predicted"/>
<accession>A0ABP8EEH8</accession>
<keyword evidence="3" id="KW-1185">Reference proteome</keyword>
<gene>
    <name evidence="2" type="ORF">GCM10022257_27580</name>
</gene>
<evidence type="ECO:0000313" key="2">
    <source>
        <dbReference type="EMBL" id="GAA4270657.1"/>
    </source>
</evidence>
<dbReference type="RefSeq" id="WP_139003028.1">
    <property type="nucleotide sequence ID" value="NZ_BAABAV010000003.1"/>
</dbReference>
<sequence length="287" mass="29825">MKKLFTLVFIANLTFTIQAQDITNTLGAGGNFEINKNDGTNFLRVNQFGNLNLGGGPGSSYLNGGRDLNLVKEGGSAGITLTAISNGANSRARIDFAKANGTIGALSTLVDNDEVSYLSFYGHDGAGYHFGASLEVSVDGNVTPGIIPMQFDFINKDSESSLTIKADGKVGIGSETPASTLEVNGSISKAVTINVGDTYTAGADDYTIIPQNTVGDITLTLPAPSSCRGRIYVVKHDGNADNNINIGSSTTIDGNTTITLDTAWESVTFQSTGATWIIIGGIGYTGS</sequence>
<feature type="chain" id="PRO_5046339450" evidence="1">
    <location>
        <begin position="20"/>
        <end position="287"/>
    </location>
</feature>
<dbReference type="EMBL" id="BAABAV010000003">
    <property type="protein sequence ID" value="GAA4270657.1"/>
    <property type="molecule type" value="Genomic_DNA"/>
</dbReference>
<keyword evidence="1" id="KW-0732">Signal</keyword>
<organism evidence="2 3">
    <name type="scientific">Hyunsoonleella aestuarii</name>
    <dbReference type="NCBI Taxonomy" id="912802"/>
    <lineage>
        <taxon>Bacteria</taxon>
        <taxon>Pseudomonadati</taxon>
        <taxon>Bacteroidota</taxon>
        <taxon>Flavobacteriia</taxon>
        <taxon>Flavobacteriales</taxon>
        <taxon>Flavobacteriaceae</taxon>
    </lineage>
</organism>
<reference evidence="3" key="1">
    <citation type="journal article" date="2019" name="Int. J. Syst. Evol. Microbiol.">
        <title>The Global Catalogue of Microorganisms (GCM) 10K type strain sequencing project: providing services to taxonomists for standard genome sequencing and annotation.</title>
        <authorList>
            <consortium name="The Broad Institute Genomics Platform"/>
            <consortium name="The Broad Institute Genome Sequencing Center for Infectious Disease"/>
            <person name="Wu L."/>
            <person name="Ma J."/>
        </authorList>
    </citation>
    <scope>NUCLEOTIDE SEQUENCE [LARGE SCALE GENOMIC DNA]</scope>
    <source>
        <strain evidence="3">JCM 17452</strain>
    </source>
</reference>
<name>A0ABP8EEH8_9FLAO</name>
<comment type="caution">
    <text evidence="2">The sequence shown here is derived from an EMBL/GenBank/DDBJ whole genome shotgun (WGS) entry which is preliminary data.</text>
</comment>
<evidence type="ECO:0000256" key="1">
    <source>
        <dbReference type="SAM" id="SignalP"/>
    </source>
</evidence>
<feature type="signal peptide" evidence="1">
    <location>
        <begin position="1"/>
        <end position="19"/>
    </location>
</feature>
<dbReference type="Proteomes" id="UP001500027">
    <property type="component" value="Unassembled WGS sequence"/>
</dbReference>
<evidence type="ECO:0000313" key="3">
    <source>
        <dbReference type="Proteomes" id="UP001500027"/>
    </source>
</evidence>
<protein>
    <submittedName>
        <fullName evidence="2">Uncharacterized protein</fullName>
    </submittedName>
</protein>